<dbReference type="SMR" id="A0AB34PXU2"/>
<dbReference type="AlphaFoldDB" id="A0AB34PXU2"/>
<dbReference type="EMBL" id="AJIX01000010">
    <property type="protein sequence ID" value="KGR15948.1"/>
    <property type="molecule type" value="Genomic_DNA"/>
</dbReference>
<reference evidence="2 3" key="1">
    <citation type="submission" date="2013-12" db="EMBL/GenBank/DDBJ databases">
        <title>The Genome Sequence of Candida albicans P78048.</title>
        <authorList>
            <consortium name="The Broad Institute Genome Sequencing Platform"/>
            <consortium name="The Broad Institute Genome Sequencing Center for Infectious Disease"/>
            <person name="Cuomo C."/>
            <person name="Bennett R."/>
            <person name="Hirakawa M."/>
            <person name="Noverr M."/>
            <person name="Mitchell A."/>
            <person name="Young S.K."/>
            <person name="Zeng Q."/>
            <person name="Gargeya S."/>
            <person name="Fitzgerald M."/>
            <person name="Abouelleil A."/>
            <person name="Alvarado L."/>
            <person name="Berlin A.M."/>
            <person name="Chapman S.B."/>
            <person name="Dewar J."/>
            <person name="Goldberg J."/>
            <person name="Griggs A."/>
            <person name="Gujja S."/>
            <person name="Hansen M."/>
            <person name="Howarth C."/>
            <person name="Imamovic A."/>
            <person name="Larimer J."/>
            <person name="McCowan C."/>
            <person name="Murphy C."/>
            <person name="Pearson M."/>
            <person name="Priest M."/>
            <person name="Roberts A."/>
            <person name="Saif S."/>
            <person name="Shea T."/>
            <person name="Sykes S."/>
            <person name="Wortman J."/>
            <person name="Nusbaum C."/>
            <person name="Birren B."/>
        </authorList>
    </citation>
    <scope>NUCLEOTIDE SEQUENCE [LARGE SCALE GENOMIC DNA]</scope>
    <source>
        <strain evidence="2 3">P78048</strain>
    </source>
</reference>
<evidence type="ECO:0000313" key="3">
    <source>
        <dbReference type="Proteomes" id="UP000030161"/>
    </source>
</evidence>
<dbReference type="Proteomes" id="UP000030161">
    <property type="component" value="Unassembled WGS sequence"/>
</dbReference>
<comment type="caution">
    <text evidence="2">The sequence shown here is derived from an EMBL/GenBank/DDBJ whole genome shotgun (WGS) entry which is preliminary data.</text>
</comment>
<organism evidence="2 3">
    <name type="scientific">Candida albicans P78048</name>
    <dbReference type="NCBI Taxonomy" id="1094989"/>
    <lineage>
        <taxon>Eukaryota</taxon>
        <taxon>Fungi</taxon>
        <taxon>Dikarya</taxon>
        <taxon>Ascomycota</taxon>
        <taxon>Saccharomycotina</taxon>
        <taxon>Pichiomycetes</taxon>
        <taxon>Debaryomycetaceae</taxon>
        <taxon>Candida/Lodderomyces clade</taxon>
        <taxon>Candida</taxon>
    </lineage>
</organism>
<feature type="chain" id="PRO_5044212337" evidence="1">
    <location>
        <begin position="21"/>
        <end position="485"/>
    </location>
</feature>
<keyword evidence="1" id="KW-0732">Signal</keyword>
<feature type="signal peptide" evidence="1">
    <location>
        <begin position="1"/>
        <end position="20"/>
    </location>
</feature>
<proteinExistence type="predicted"/>
<evidence type="ECO:0000256" key="1">
    <source>
        <dbReference type="SAM" id="SignalP"/>
    </source>
</evidence>
<name>A0AB34PXU2_CANAX</name>
<evidence type="ECO:0000313" key="2">
    <source>
        <dbReference type="EMBL" id="KGR15948.1"/>
    </source>
</evidence>
<gene>
    <name evidence="2" type="ORF">MG3_01540</name>
</gene>
<accession>A0AB34PXU2</accession>
<sequence length="485" mass="54949">MHFTSSLLATLIWFTLPVQSLNTESRTTSNNTISILTNHFQILKDLLPYSKTSKPQIKESRPLIKVSRDGVPINFHRAPAIIMKSNKTDDLVRNSNKTMVLTEIKTITEFATTTVSPTQEFQALQINLNTLSIETSTPTFQSHDFPPITIEDTPKTLEPEESSDALQRDAFDQIKKLEKLVLDLRLEMKEQQKSFNDQLVDIYTARSIVPIYTTHIVTSAIPSYVPKEEVMVSHDSAPIVSRPRTDIPVSQRIDTISKHKMNGKNILNNNPPPNSVLIVPQFQFHERMATKTEVAYMKPKIVWTNFPTTTATSMFDNFILKNLVDETDSEIDSGETELSDDYYYYYSYEDDGKEDDSDEITAQILLSNSELGTKTPNFEDPFEQINIEDNKVISVNTPKTKKPTTTVFGTSTSALSTFESTIFEIPKFFYGSRRKQPSSFKNKNSTIKFDVFDWIFESGTTNEKVHGLVLVSSGVLLGTCLLFIL</sequence>
<protein>
    <submittedName>
        <fullName evidence="2">Uncharacterized protein</fullName>
    </submittedName>
</protein>